<accession>A0A1F7EZY5</accession>
<dbReference type="Proteomes" id="UP000179243">
    <property type="component" value="Unassembled WGS sequence"/>
</dbReference>
<evidence type="ECO:0000313" key="4">
    <source>
        <dbReference type="Proteomes" id="UP000179243"/>
    </source>
</evidence>
<dbReference type="Pfam" id="PF04432">
    <property type="entry name" value="FrhB_FdhB_C"/>
    <property type="match status" value="1"/>
</dbReference>
<dbReference type="InterPro" id="IPR007516">
    <property type="entry name" value="Co_F420_Hydgase/DH_bsu_N"/>
</dbReference>
<dbReference type="InterPro" id="IPR007525">
    <property type="entry name" value="FrhB_FdhB_C"/>
</dbReference>
<dbReference type="PANTHER" id="PTHR31332:SF0">
    <property type="entry name" value="7-HYDROXYMETHYL CHLOROPHYLL A REDUCTASE, CHLOROPLASTIC"/>
    <property type="match status" value="1"/>
</dbReference>
<feature type="domain" description="Coenzyme F420 hydrogenase/dehydrogenase beta subunit N-terminal" evidence="1">
    <location>
        <begin position="59"/>
        <end position="136"/>
    </location>
</feature>
<dbReference type="Pfam" id="PF04422">
    <property type="entry name" value="FrhB_FdhB_N"/>
    <property type="match status" value="1"/>
</dbReference>
<comment type="caution">
    <text evidence="3">The sequence shown here is derived from an EMBL/GenBank/DDBJ whole genome shotgun (WGS) entry which is preliminary data.</text>
</comment>
<protein>
    <recommendedName>
        <fullName evidence="5">Coenzyme F420 hydrogenase</fullName>
    </recommendedName>
</protein>
<sequence>MAQGMYYPRISDTISKAEHQKLISFCPGKGYPIKEMGDSLFYDADNYTMELGHWQEASAVRSTDLTIQKNASSGGIMTSIAQFLLSEGLVGGVIVTKIDYTGGGPRTLSYIATSKRELLLAQGSKYCPVPVLEILKDIYNFPGALAFIGTPCQIAGIRLIQKEDSILKNKIRYTIGNFCGGFRDFRETNAIIQRAGIALDRVASFRYRGGGQPGSMEIIDKSGRKVLLKYPDYARLTGYVKHVRCRLCVDATAELADFCCGDAWISRFLKTGKAWSILIIRSPKNIAIIHRMKQTSAIETAALTYDEILSSQKQNIISKKIRQAARRRFMRLVGCRVPDFDGGYSLIAGNILLELWVYIKYTLSEWSEKIMLYPLLAKYLRRNDNVRL</sequence>
<dbReference type="InterPro" id="IPR045220">
    <property type="entry name" value="FRHB/FDHB/HCAR-like"/>
</dbReference>
<name>A0A1F7EZY5_UNCRA</name>
<dbReference type="GO" id="GO:0052592">
    <property type="term" value="F:oxidoreductase activity, acting on CH or CH2 groups, with an iron-sulfur protein as acceptor"/>
    <property type="evidence" value="ECO:0007669"/>
    <property type="project" value="TreeGrafter"/>
</dbReference>
<evidence type="ECO:0000259" key="2">
    <source>
        <dbReference type="Pfam" id="PF04432"/>
    </source>
</evidence>
<proteinExistence type="predicted"/>
<evidence type="ECO:0000259" key="1">
    <source>
        <dbReference type="Pfam" id="PF04422"/>
    </source>
</evidence>
<dbReference type="PANTHER" id="PTHR31332">
    <property type="entry name" value="7-HYDROXYMETHYL CHLOROPHYLL A REDUCTASE, CHLOROPLASTIC"/>
    <property type="match status" value="1"/>
</dbReference>
<dbReference type="EMBL" id="MFYX01000157">
    <property type="protein sequence ID" value="OGJ99944.1"/>
    <property type="molecule type" value="Genomic_DNA"/>
</dbReference>
<organism evidence="3 4">
    <name type="scientific">Candidatus Raymondbacteria bacterium RIFOXYD12_FULL_49_13</name>
    <dbReference type="NCBI Taxonomy" id="1817890"/>
    <lineage>
        <taxon>Bacteria</taxon>
        <taxon>Raymondiibacteriota</taxon>
    </lineage>
</organism>
<reference evidence="3 4" key="1">
    <citation type="journal article" date="2016" name="Nat. Commun.">
        <title>Thousands of microbial genomes shed light on interconnected biogeochemical processes in an aquifer system.</title>
        <authorList>
            <person name="Anantharaman K."/>
            <person name="Brown C.T."/>
            <person name="Hug L.A."/>
            <person name="Sharon I."/>
            <person name="Castelle C.J."/>
            <person name="Probst A.J."/>
            <person name="Thomas B.C."/>
            <person name="Singh A."/>
            <person name="Wilkins M.J."/>
            <person name="Karaoz U."/>
            <person name="Brodie E.L."/>
            <person name="Williams K.H."/>
            <person name="Hubbard S.S."/>
            <person name="Banfield J.F."/>
        </authorList>
    </citation>
    <scope>NUCLEOTIDE SEQUENCE [LARGE SCALE GENOMIC DNA]</scope>
</reference>
<evidence type="ECO:0008006" key="5">
    <source>
        <dbReference type="Google" id="ProtNLM"/>
    </source>
</evidence>
<dbReference type="AlphaFoldDB" id="A0A1F7EZY5"/>
<feature type="domain" description="Coenzyme F420 hydrogenase/dehydrogenase beta subunit C-terminal" evidence="2">
    <location>
        <begin position="145"/>
        <end position="303"/>
    </location>
</feature>
<gene>
    <name evidence="3" type="ORF">A2519_00380</name>
</gene>
<evidence type="ECO:0000313" key="3">
    <source>
        <dbReference type="EMBL" id="OGJ99944.1"/>
    </source>
</evidence>